<organism evidence="1 2">
    <name type="scientific">Drosophila mauritiana</name>
    <name type="common">Fruit fly</name>
    <dbReference type="NCBI Taxonomy" id="7226"/>
    <lineage>
        <taxon>Eukaryota</taxon>
        <taxon>Metazoa</taxon>
        <taxon>Ecdysozoa</taxon>
        <taxon>Arthropoda</taxon>
        <taxon>Hexapoda</taxon>
        <taxon>Insecta</taxon>
        <taxon>Pterygota</taxon>
        <taxon>Neoptera</taxon>
        <taxon>Endopterygota</taxon>
        <taxon>Diptera</taxon>
        <taxon>Brachycera</taxon>
        <taxon>Muscomorpha</taxon>
        <taxon>Ephydroidea</taxon>
        <taxon>Drosophilidae</taxon>
        <taxon>Drosophila</taxon>
        <taxon>Sophophora</taxon>
    </lineage>
</organism>
<evidence type="ECO:0000313" key="2">
    <source>
        <dbReference type="RefSeq" id="XP_033173766.1"/>
    </source>
</evidence>
<gene>
    <name evidence="2" type="primary">LOC117150814</name>
</gene>
<dbReference type="RefSeq" id="XP_033173766.1">
    <property type="nucleotide sequence ID" value="XM_033317875.1"/>
</dbReference>
<dbReference type="CTD" id="33670"/>
<proteinExistence type="predicted"/>
<protein>
    <submittedName>
        <fullName evidence="2">Early boundary activity protein 3</fullName>
    </submittedName>
</protein>
<keyword evidence="1" id="KW-1185">Reference proteome</keyword>
<dbReference type="GeneID" id="117150814"/>
<name>A0A6P8LHP7_DROMA</name>
<accession>A0A6P8LHP7</accession>
<dbReference type="Proteomes" id="UP000515162">
    <property type="component" value="Chromosome 2L"/>
</dbReference>
<sequence>MSNISNDSGLDDSANSGAVVSANGPLAATRLSWFLAEVDDGLMKDGKPNGRRRLCVLHSMELLESDVSDKYMTRFVEFRVNGMVLEAKLILAADERRLVDAALLSMSKEEREDAGGQQLLVQYTENEKAGERLIQKLVSPNDVMLLSTNPELKGNPLVSLAPGCIAHILYAYESRDYMEKILLHLKARSFDLAFDDNLEAEPEAMNDDTWMLVQYSPEPEMVVYQVVQYRQTVWRKENLFKDVIAYMQLPGSDIVLQAVVISYGQDKEVLNAKYEELRRFPFDIDFPLPDELEKHPDHMTSTALFSRTSLYQKAEQRDTTGEHKELRKSLEQMSEKAQGEAQMIIDAFDMVDNINKNLQSRLSGEVRSVVEVTSGDELH</sequence>
<reference evidence="2" key="1">
    <citation type="submission" date="2025-08" db="UniProtKB">
        <authorList>
            <consortium name="RefSeq"/>
        </authorList>
    </citation>
    <scope>IDENTIFICATION</scope>
    <source>
        <strain evidence="2">Mau12</strain>
        <tissue evidence="2">Whole Body</tissue>
    </source>
</reference>
<evidence type="ECO:0000313" key="1">
    <source>
        <dbReference type="Proteomes" id="UP000515162"/>
    </source>
</evidence>
<dbReference type="AlphaFoldDB" id="A0A6P8LHP7"/>